<evidence type="ECO:0000256" key="6">
    <source>
        <dbReference type="ARBA" id="ARBA00023125"/>
    </source>
</evidence>
<keyword evidence="2 7" id="KW-0547">Nucleotide-binding</keyword>
<dbReference type="Pfam" id="PF09397">
    <property type="entry name" value="FtsK_gamma"/>
    <property type="match status" value="1"/>
</dbReference>
<dbReference type="Gene3D" id="3.10.28.10">
    <property type="entry name" value="Homing endonucleases"/>
    <property type="match status" value="1"/>
</dbReference>
<evidence type="ECO:0000256" key="2">
    <source>
        <dbReference type="ARBA" id="ARBA00022741"/>
    </source>
</evidence>
<dbReference type="PANTHER" id="PTHR22683">
    <property type="entry name" value="SPORULATION PROTEIN RELATED"/>
    <property type="match status" value="1"/>
</dbReference>
<dbReference type="Gene3D" id="3.40.50.300">
    <property type="entry name" value="P-loop containing nucleotide triphosphate hydrolases"/>
    <property type="match status" value="2"/>
</dbReference>
<gene>
    <name evidence="12" type="ORF">COS61_01480</name>
</gene>
<dbReference type="CDD" id="cd00081">
    <property type="entry name" value="Hint"/>
    <property type="match status" value="1"/>
</dbReference>
<evidence type="ECO:0000256" key="8">
    <source>
        <dbReference type="SAM" id="MobiDB-lite"/>
    </source>
</evidence>
<dbReference type="GO" id="GO:0016539">
    <property type="term" value="P:intein-mediated protein splicing"/>
    <property type="evidence" value="ECO:0007669"/>
    <property type="project" value="InterPro"/>
</dbReference>
<dbReference type="InterPro" id="IPR002543">
    <property type="entry name" value="FtsK_dom"/>
</dbReference>
<dbReference type="NCBIfam" id="TIGR01443">
    <property type="entry name" value="intein_Cterm"/>
    <property type="match status" value="1"/>
</dbReference>
<dbReference type="InterPro" id="IPR041027">
    <property type="entry name" value="FtsK_alpha"/>
</dbReference>
<dbReference type="InterPro" id="IPR036390">
    <property type="entry name" value="WH_DNA-bd_sf"/>
</dbReference>
<organism evidence="12 13">
    <name type="scientific">Candidatus Wolfebacteria bacterium CG03_land_8_20_14_0_80_40_12</name>
    <dbReference type="NCBI Taxonomy" id="1975069"/>
    <lineage>
        <taxon>Bacteria</taxon>
        <taxon>Candidatus Wolfeibacteriota</taxon>
    </lineage>
</organism>
<dbReference type="GO" id="GO:0005524">
    <property type="term" value="F:ATP binding"/>
    <property type="evidence" value="ECO:0007669"/>
    <property type="project" value="UniProtKB-UniRule"/>
</dbReference>
<feature type="non-terminal residue" evidence="12">
    <location>
        <position position="1121"/>
    </location>
</feature>
<dbReference type="InterPro" id="IPR027417">
    <property type="entry name" value="P-loop_NTPase"/>
</dbReference>
<feature type="domain" description="FtsK" evidence="11">
    <location>
        <begin position="797"/>
        <end position="991"/>
    </location>
</feature>
<dbReference type="InterPro" id="IPR030934">
    <property type="entry name" value="Intein_C"/>
</dbReference>
<dbReference type="PROSITE" id="PS50901">
    <property type="entry name" value="FTSK"/>
    <property type="match status" value="1"/>
</dbReference>
<keyword evidence="4 7" id="KW-0067">ATP-binding</keyword>
<dbReference type="InterPro" id="IPR006141">
    <property type="entry name" value="Intein_N"/>
</dbReference>
<dbReference type="SMART" id="SM00843">
    <property type="entry name" value="Ftsk_gamma"/>
    <property type="match status" value="1"/>
</dbReference>
<dbReference type="InterPro" id="IPR004860">
    <property type="entry name" value="LAGLIDADG_dom"/>
</dbReference>
<dbReference type="Gene3D" id="3.30.980.40">
    <property type="match status" value="1"/>
</dbReference>
<feature type="region of interest" description="Disordered" evidence="8">
    <location>
        <begin position="161"/>
        <end position="199"/>
    </location>
</feature>
<dbReference type="PRINTS" id="PR00379">
    <property type="entry name" value="INTEIN"/>
</dbReference>
<feature type="binding site" evidence="7">
    <location>
        <begin position="821"/>
        <end position="828"/>
    </location>
    <ligand>
        <name>ATP</name>
        <dbReference type="ChEBI" id="CHEBI:30616"/>
    </ligand>
</feature>
<protein>
    <recommendedName>
        <fullName evidence="14">FtsK domain-containing protein</fullName>
    </recommendedName>
</protein>
<dbReference type="SUPFAM" id="SSF46785">
    <property type="entry name" value="Winged helix' DNA-binding domain"/>
    <property type="match status" value="1"/>
</dbReference>
<dbReference type="PROSITE" id="PS50817">
    <property type="entry name" value="INTEIN_N_TER"/>
    <property type="match status" value="1"/>
</dbReference>
<keyword evidence="9" id="KW-0472">Membrane</keyword>
<evidence type="ECO:0000256" key="3">
    <source>
        <dbReference type="ARBA" id="ARBA00022813"/>
    </source>
</evidence>
<dbReference type="SUPFAM" id="SSF55608">
    <property type="entry name" value="Homing endonucleases"/>
    <property type="match status" value="1"/>
</dbReference>
<evidence type="ECO:0000256" key="5">
    <source>
        <dbReference type="ARBA" id="ARBA00023000"/>
    </source>
</evidence>
<dbReference type="Pfam" id="PF14890">
    <property type="entry name" value="Intein_splicing"/>
    <property type="match status" value="1"/>
</dbReference>
<dbReference type="InterPro" id="IPR003586">
    <property type="entry name" value="Hint_dom_C"/>
</dbReference>
<dbReference type="SUPFAM" id="SSF51294">
    <property type="entry name" value="Hedgehog/intein (Hint) domain"/>
    <property type="match status" value="1"/>
</dbReference>
<keyword evidence="9" id="KW-1133">Transmembrane helix</keyword>
<dbReference type="GO" id="GO:0004519">
    <property type="term" value="F:endonuclease activity"/>
    <property type="evidence" value="ECO:0007669"/>
    <property type="project" value="InterPro"/>
</dbReference>
<evidence type="ECO:0008006" key="14">
    <source>
        <dbReference type="Google" id="ProtNLM"/>
    </source>
</evidence>
<evidence type="ECO:0000259" key="11">
    <source>
        <dbReference type="PROSITE" id="PS50901"/>
    </source>
</evidence>
<dbReference type="Pfam" id="PF01580">
    <property type="entry name" value="FtsK_SpoIIIE"/>
    <property type="match status" value="2"/>
</dbReference>
<dbReference type="Pfam" id="PF17854">
    <property type="entry name" value="FtsK_alpha"/>
    <property type="match status" value="1"/>
</dbReference>
<dbReference type="AlphaFoldDB" id="A0A2M7B5P7"/>
<comment type="caution">
    <text evidence="12">The sequence shown here is derived from an EMBL/GenBank/DDBJ whole genome shotgun (WGS) entry which is preliminary data.</text>
</comment>
<keyword evidence="3" id="KW-0068">Autocatalytic cleavage</keyword>
<dbReference type="PANTHER" id="PTHR22683:SF41">
    <property type="entry name" value="DNA TRANSLOCASE FTSK"/>
    <property type="match status" value="1"/>
</dbReference>
<dbReference type="Gene3D" id="2.170.16.10">
    <property type="entry name" value="Hedgehog/Intein (Hint) domain"/>
    <property type="match status" value="2"/>
</dbReference>
<name>A0A2M7B5P7_9BACT</name>
<dbReference type="InterPro" id="IPR050206">
    <property type="entry name" value="FtsK/SpoIIIE/SftA"/>
</dbReference>
<dbReference type="Pfam" id="PF14528">
    <property type="entry name" value="LAGLIDADG_3"/>
    <property type="match status" value="2"/>
</dbReference>
<dbReference type="InterPro" id="IPR018541">
    <property type="entry name" value="Ftsk_gamma"/>
</dbReference>
<dbReference type="EMBL" id="PEVJ01000034">
    <property type="protein sequence ID" value="PIU98427.1"/>
    <property type="molecule type" value="Genomic_DNA"/>
</dbReference>
<comment type="similarity">
    <text evidence="1">Belongs to the FtsK/SpoIIIE/SftA family.</text>
</comment>
<sequence length="1121" mass="125795">MSKRNKKKFKDEARDFRLHPETKKSVWAIVFLGAALVLFLASFQNAGPLGNFLYRFFNKLFGWGYYLLPLIFLIMAGVFLISERRRIYKITFLGAALFILAGLGLIDIIFPEKGGAAGGIIGYLEIPFGYIASLVIIIVAITASFLIMLNLPIKIKRGKNVPAPESPELKPPKPPEPLKIKEPTPEKKSEPEQEEPEKIIEQVPRSKKTVLTKSFKNYTAPPLSLLKSSVEKPTVGDLRANANIIKRTLGSFGIPVEMGEISIGPKVTRYTLKPAEGIKLSRILALNQDLSLALASHPIRIEAPIPGKSLVGIEVPNKASALVRLGSLMAYPEFFSSGPLGFVLGRDVNGEPIFADIDKMPHMLIAGSTGSGKTCAANTYIFSEKGLLTFEELCPLPLNSEKDFKIKIATRDGIEKTSKNYNNGICDFYKIETKEGYKIEVTAEHPLWVLNDSGEMYWRSGVNIRINDYVAIAREAKIFGENMKLDFKPAKNKTNKSKNIKTPREMSPDLGLFLGLLTADGGITVKNRVVYTQANEYLLNLYRTLLKNLFSISAPTINKSGQSNKAKDILVNSKQLQEFLIYLGMKSVKAPQKEIPLFVRMSNAETIKAFLRGVMRNDGHLSKNTLELCMASKKLLDQIQLTLLNFGIISSVYSKKVKNYPEKAYWRLSVYGGELVKYSEIIGFLTEEERIKIKPHLSMLRNPNKDVIPNINSLLEKLKLIYRNTFAKITNNGWNYKENILIPKYAFANLKSYNNGDRSPSYNTMDKILEFYKVISESVEYQKLEKIKIHNFYWAKIKSIKRTTGEGYDFEVPGSNSFVGNGFINHNSIAIHSLLVSLLYKNSPGTLRLILIDPKRVELSLYNDLPHLISPVIMEAKKAMVVFRWAIEEMERRYELLLGAGSRDIQSYNKKCSEEPLPYILIVIDEMADLMTAYGREIEGSIVRLAQMARATGLHLILATQRPSTEVVTGLIKANITSRSALQLPSQIDSRTVLDAAGAEKLLGGGDMLFISSEFSKPKRIQGAYIPEEEVKKVVDFIKDNNKNFWEKEDAVIFENGASPVGQISEEMFKKYAEDEEDELFNEALKTISEAKKASSSLLQRRLKIGYARAARILDIMEAKG</sequence>
<dbReference type="InterPro" id="IPR006142">
    <property type="entry name" value="INTEIN"/>
</dbReference>
<evidence type="ECO:0000256" key="4">
    <source>
        <dbReference type="ARBA" id="ARBA00022840"/>
    </source>
</evidence>
<evidence type="ECO:0000256" key="7">
    <source>
        <dbReference type="PROSITE-ProRule" id="PRU00289"/>
    </source>
</evidence>
<dbReference type="InterPro" id="IPR003587">
    <property type="entry name" value="Hint_dom_N"/>
</dbReference>
<feature type="transmembrane region" description="Helical" evidence="9">
    <location>
        <begin position="26"/>
        <end position="43"/>
    </location>
</feature>
<evidence type="ECO:0000256" key="9">
    <source>
        <dbReference type="SAM" id="Phobius"/>
    </source>
</evidence>
<dbReference type="InterPro" id="IPR004042">
    <property type="entry name" value="Intein_endonuc_central"/>
</dbReference>
<keyword evidence="9" id="KW-0812">Transmembrane</keyword>
<dbReference type="InterPro" id="IPR036844">
    <property type="entry name" value="Hint_dom_sf"/>
</dbReference>
<dbReference type="Gene3D" id="1.10.10.10">
    <property type="entry name" value="Winged helix-like DNA-binding domain superfamily/Winged helix DNA-binding domain"/>
    <property type="match status" value="1"/>
</dbReference>
<evidence type="ECO:0000256" key="1">
    <source>
        <dbReference type="ARBA" id="ARBA00006474"/>
    </source>
</evidence>
<accession>A0A2M7B5P7</accession>
<evidence type="ECO:0000259" key="10">
    <source>
        <dbReference type="PROSITE" id="PS50819"/>
    </source>
</evidence>
<dbReference type="InterPro" id="IPR036388">
    <property type="entry name" value="WH-like_DNA-bd_sf"/>
</dbReference>
<dbReference type="SMART" id="SM00306">
    <property type="entry name" value="HintN"/>
    <property type="match status" value="1"/>
</dbReference>
<feature type="transmembrane region" description="Helical" evidence="9">
    <location>
        <begin position="90"/>
        <end position="110"/>
    </location>
</feature>
<keyword evidence="6" id="KW-0238">DNA-binding</keyword>
<dbReference type="Proteomes" id="UP000228949">
    <property type="component" value="Unassembled WGS sequence"/>
</dbReference>
<feature type="compositionally biased region" description="Basic and acidic residues" evidence="8">
    <location>
        <begin position="167"/>
        <end position="199"/>
    </location>
</feature>
<keyword evidence="5" id="KW-0651">Protein splicing</keyword>
<evidence type="ECO:0000313" key="12">
    <source>
        <dbReference type="EMBL" id="PIU98427.1"/>
    </source>
</evidence>
<dbReference type="PROSITE" id="PS50819">
    <property type="entry name" value="INTEIN_ENDONUCLEASE"/>
    <property type="match status" value="1"/>
</dbReference>
<feature type="domain" description="DOD-type homing endonuclease" evidence="10">
    <location>
        <begin position="513"/>
        <end position="648"/>
    </location>
</feature>
<proteinExistence type="inferred from homology"/>
<dbReference type="SUPFAM" id="SSF52540">
    <property type="entry name" value="P-loop containing nucleoside triphosphate hydrolases"/>
    <property type="match status" value="1"/>
</dbReference>
<dbReference type="SMART" id="SM00305">
    <property type="entry name" value="HintC"/>
    <property type="match status" value="1"/>
</dbReference>
<dbReference type="GO" id="GO:0003677">
    <property type="term" value="F:DNA binding"/>
    <property type="evidence" value="ECO:0007669"/>
    <property type="project" value="UniProtKB-KW"/>
</dbReference>
<evidence type="ECO:0000313" key="13">
    <source>
        <dbReference type="Proteomes" id="UP000228949"/>
    </source>
</evidence>
<reference evidence="13" key="1">
    <citation type="submission" date="2017-09" db="EMBL/GenBank/DDBJ databases">
        <title>Depth-based differentiation of microbial function through sediment-hosted aquifers and enrichment of novel symbionts in the deep terrestrial subsurface.</title>
        <authorList>
            <person name="Probst A.J."/>
            <person name="Ladd B."/>
            <person name="Jarett J.K."/>
            <person name="Geller-Mcgrath D.E."/>
            <person name="Sieber C.M.K."/>
            <person name="Emerson J.B."/>
            <person name="Anantharaman K."/>
            <person name="Thomas B.C."/>
            <person name="Malmstrom R."/>
            <person name="Stieglmeier M."/>
            <person name="Klingl A."/>
            <person name="Woyke T."/>
            <person name="Ryan C.M."/>
            <person name="Banfield J.F."/>
        </authorList>
    </citation>
    <scope>NUCLEOTIDE SEQUENCE [LARGE SCALE GENOMIC DNA]</scope>
</reference>
<feature type="transmembrane region" description="Helical" evidence="9">
    <location>
        <begin position="63"/>
        <end position="81"/>
    </location>
</feature>
<feature type="transmembrane region" description="Helical" evidence="9">
    <location>
        <begin position="130"/>
        <end position="149"/>
    </location>
</feature>
<dbReference type="InterPro" id="IPR027434">
    <property type="entry name" value="Homing_endonucl"/>
</dbReference>